<protein>
    <recommendedName>
        <fullName evidence="1">DUF4817 domain-containing protein</fullName>
    </recommendedName>
</protein>
<gene>
    <name evidence="2" type="ORF">NQ318_020175</name>
</gene>
<dbReference type="PANTHER" id="PTHR47326:SF1">
    <property type="entry name" value="HTH PSQ-TYPE DOMAIN-CONTAINING PROTEIN"/>
    <property type="match status" value="1"/>
</dbReference>
<dbReference type="EMBL" id="JAPWTK010000007">
    <property type="protein sequence ID" value="KAJ8960876.1"/>
    <property type="molecule type" value="Genomic_DNA"/>
</dbReference>
<feature type="domain" description="DUF4817" evidence="1">
    <location>
        <begin position="42"/>
        <end position="76"/>
    </location>
</feature>
<name>A0AAV8Z9N0_9CUCU</name>
<dbReference type="AlphaFoldDB" id="A0AAV8Z9N0"/>
<dbReference type="InterPro" id="IPR032135">
    <property type="entry name" value="DUF4817"/>
</dbReference>
<dbReference type="PANTHER" id="PTHR47326">
    <property type="entry name" value="TRANSPOSABLE ELEMENT TC3 TRANSPOSASE-LIKE PROTEIN"/>
    <property type="match status" value="1"/>
</dbReference>
<organism evidence="2 3">
    <name type="scientific">Aromia moschata</name>
    <dbReference type="NCBI Taxonomy" id="1265417"/>
    <lineage>
        <taxon>Eukaryota</taxon>
        <taxon>Metazoa</taxon>
        <taxon>Ecdysozoa</taxon>
        <taxon>Arthropoda</taxon>
        <taxon>Hexapoda</taxon>
        <taxon>Insecta</taxon>
        <taxon>Pterygota</taxon>
        <taxon>Neoptera</taxon>
        <taxon>Endopterygota</taxon>
        <taxon>Coleoptera</taxon>
        <taxon>Polyphaga</taxon>
        <taxon>Cucujiformia</taxon>
        <taxon>Chrysomeloidea</taxon>
        <taxon>Cerambycidae</taxon>
        <taxon>Cerambycinae</taxon>
        <taxon>Callichromatini</taxon>
        <taxon>Aromia</taxon>
    </lineage>
</organism>
<evidence type="ECO:0000259" key="1">
    <source>
        <dbReference type="Pfam" id="PF16087"/>
    </source>
</evidence>
<proteinExistence type="predicted"/>
<dbReference type="Pfam" id="PF16087">
    <property type="entry name" value="DUF4817"/>
    <property type="match status" value="1"/>
</dbReference>
<comment type="caution">
    <text evidence="2">The sequence shown here is derived from an EMBL/GenBank/DDBJ whole genome shotgun (WGS) entry which is preliminary data.</text>
</comment>
<accession>A0AAV8Z9N0</accession>
<evidence type="ECO:0000313" key="2">
    <source>
        <dbReference type="EMBL" id="KAJ8960876.1"/>
    </source>
</evidence>
<keyword evidence="3" id="KW-1185">Reference proteome</keyword>
<evidence type="ECO:0000313" key="3">
    <source>
        <dbReference type="Proteomes" id="UP001162162"/>
    </source>
</evidence>
<reference evidence="2" key="1">
    <citation type="journal article" date="2023" name="Insect Mol. Biol.">
        <title>Genome sequencing provides insights into the evolution of gene families encoding plant cell wall-degrading enzymes in longhorned beetles.</title>
        <authorList>
            <person name="Shin N.R."/>
            <person name="Okamura Y."/>
            <person name="Kirsch R."/>
            <person name="Pauchet Y."/>
        </authorList>
    </citation>
    <scope>NUCLEOTIDE SEQUENCE</scope>
    <source>
        <strain evidence="2">AMC_N1</strain>
    </source>
</reference>
<dbReference type="Proteomes" id="UP001162162">
    <property type="component" value="Unassembled WGS sequence"/>
</dbReference>
<sequence>MIIEKRGLAKKHRKLATFECVTIIIIIIEFNGTRIGPEILNVQTVRKLRRIFGRNEAPSAPGVRKFLRKVRETGMLMDNRSHPRACPVRTTERIAAVAQSVRENPRTSTRHRAQQLNVSRTSLKRILHKDLGLFAYKLQLTQEKSGEKSALSTAAFQGLRCATARFKPVDRLCPFRINELRQNGLQSINFNDEQSYYRFNNINVRSLILTPYVFSSRAAALWSRTSVKTPCIDVICILLVFSASGGFWIEVLWNGADSRLLELRRQI</sequence>